<accession>A0A4R4YCX1</accession>
<evidence type="ECO:0000313" key="1">
    <source>
        <dbReference type="EMBL" id="TDD41032.1"/>
    </source>
</evidence>
<dbReference type="RefSeq" id="WP_132492580.1">
    <property type="nucleotide sequence ID" value="NZ_SMKW01000063.1"/>
</dbReference>
<dbReference type="EMBL" id="SMKW01000063">
    <property type="protein sequence ID" value="TDD41032.1"/>
    <property type="molecule type" value="Genomic_DNA"/>
</dbReference>
<dbReference type="Proteomes" id="UP000294947">
    <property type="component" value="Unassembled WGS sequence"/>
</dbReference>
<organism evidence="1 2">
    <name type="scientific">Saccharopolyspora elongata</name>
    <dbReference type="NCBI Taxonomy" id="2530387"/>
    <lineage>
        <taxon>Bacteria</taxon>
        <taxon>Bacillati</taxon>
        <taxon>Actinomycetota</taxon>
        <taxon>Actinomycetes</taxon>
        <taxon>Pseudonocardiales</taxon>
        <taxon>Pseudonocardiaceae</taxon>
        <taxon>Saccharopolyspora</taxon>
    </lineage>
</organism>
<sequence length="120" mass="13227">MGSPEQQHGVGELHADSAAIKRGIDRLMTQINTMNTTEQQVNELNNVLRSAYVSGAGQQLQAGINTWLDKYRQVKTKFDWVIDGLMQSDTTFLDVDANNSDTATQFSQSLYNELSAKSAG</sequence>
<gene>
    <name evidence="1" type="ORF">E1288_33885</name>
</gene>
<proteinExistence type="predicted"/>
<keyword evidence="2" id="KW-1185">Reference proteome</keyword>
<reference evidence="1 2" key="1">
    <citation type="submission" date="2019-03" db="EMBL/GenBank/DDBJ databases">
        <title>Draft genome sequences of novel Actinobacteria.</title>
        <authorList>
            <person name="Sahin N."/>
            <person name="Ay H."/>
            <person name="Saygin H."/>
        </authorList>
    </citation>
    <scope>NUCLEOTIDE SEQUENCE [LARGE SCALE GENOMIC DNA]</scope>
    <source>
        <strain evidence="1 2">7K502</strain>
    </source>
</reference>
<comment type="caution">
    <text evidence="1">The sequence shown here is derived from an EMBL/GenBank/DDBJ whole genome shotgun (WGS) entry which is preliminary data.</text>
</comment>
<dbReference type="AlphaFoldDB" id="A0A4R4YCX1"/>
<name>A0A4R4YCX1_9PSEU</name>
<evidence type="ECO:0000313" key="2">
    <source>
        <dbReference type="Proteomes" id="UP000294947"/>
    </source>
</evidence>
<protein>
    <submittedName>
        <fullName evidence="1">Uncharacterized protein</fullName>
    </submittedName>
</protein>